<comment type="caution">
    <text evidence="8">The sequence shown here is derived from an EMBL/GenBank/DDBJ whole genome shotgun (WGS) entry which is preliminary data.</text>
</comment>
<keyword evidence="9" id="KW-1185">Reference proteome</keyword>
<dbReference type="Pfam" id="PF00460">
    <property type="entry name" value="Flg_bb_rod"/>
    <property type="match status" value="1"/>
</dbReference>
<evidence type="ECO:0000256" key="3">
    <source>
        <dbReference type="ARBA" id="ARBA00023143"/>
    </source>
</evidence>
<evidence type="ECO:0000313" key="9">
    <source>
        <dbReference type="Proteomes" id="UP001242480"/>
    </source>
</evidence>
<dbReference type="InterPro" id="IPR037925">
    <property type="entry name" value="FlgE/F/G-like"/>
</dbReference>
<dbReference type="Pfam" id="PF22692">
    <property type="entry name" value="LlgE_F_G_D1"/>
    <property type="match status" value="1"/>
</dbReference>
<dbReference type="NCBIfam" id="TIGR02490">
    <property type="entry name" value="flgF"/>
    <property type="match status" value="1"/>
</dbReference>
<evidence type="ECO:0000256" key="2">
    <source>
        <dbReference type="ARBA" id="ARBA00009677"/>
    </source>
</evidence>
<organism evidence="8 9">
    <name type="scientific">Labrys wisconsinensis</name>
    <dbReference type="NCBI Taxonomy" id="425677"/>
    <lineage>
        <taxon>Bacteria</taxon>
        <taxon>Pseudomonadati</taxon>
        <taxon>Pseudomonadota</taxon>
        <taxon>Alphaproteobacteria</taxon>
        <taxon>Hyphomicrobiales</taxon>
        <taxon>Xanthobacteraceae</taxon>
        <taxon>Labrys</taxon>
    </lineage>
</organism>
<dbReference type="InterPro" id="IPR012836">
    <property type="entry name" value="FlgF"/>
</dbReference>
<dbReference type="Pfam" id="PF06429">
    <property type="entry name" value="Flg_bbr_C"/>
    <property type="match status" value="1"/>
</dbReference>
<keyword evidence="8" id="KW-0969">Cilium</keyword>
<protein>
    <recommendedName>
        <fullName evidence="4">Flagellar basal-body rod protein FlgF</fullName>
    </recommendedName>
</protein>
<dbReference type="InterPro" id="IPR001444">
    <property type="entry name" value="Flag_bb_rod_N"/>
</dbReference>
<evidence type="ECO:0000259" key="6">
    <source>
        <dbReference type="Pfam" id="PF06429"/>
    </source>
</evidence>
<dbReference type="EMBL" id="JAUSVX010000009">
    <property type="protein sequence ID" value="MDQ0471431.1"/>
    <property type="molecule type" value="Genomic_DNA"/>
</dbReference>
<comment type="subunit">
    <text evidence="4">The basal body constitutes a major portion of the flagellar organelle and consists of five rings (E,L,P,S, and M) mounted on a central rod. The rod consists of about 26 subunits of FlgG in the distal portion, and FlgB, FlgC and FlgF are thought to build up the proximal portion of the rod with about 6 subunits each.</text>
</comment>
<keyword evidence="3 4" id="KW-0975">Bacterial flagellum</keyword>
<dbReference type="PANTHER" id="PTHR30435">
    <property type="entry name" value="FLAGELLAR PROTEIN"/>
    <property type="match status" value="1"/>
</dbReference>
<evidence type="ECO:0000259" key="7">
    <source>
        <dbReference type="Pfam" id="PF22692"/>
    </source>
</evidence>
<evidence type="ECO:0000256" key="4">
    <source>
        <dbReference type="RuleBase" id="RU362116"/>
    </source>
</evidence>
<dbReference type="RefSeq" id="WP_307276565.1">
    <property type="nucleotide sequence ID" value="NZ_JAUSVX010000009.1"/>
</dbReference>
<evidence type="ECO:0000256" key="1">
    <source>
        <dbReference type="ARBA" id="ARBA00004117"/>
    </source>
</evidence>
<feature type="domain" description="Flagellar hook protein FlgE/F/G-like D1" evidence="7">
    <location>
        <begin position="88"/>
        <end position="153"/>
    </location>
</feature>
<proteinExistence type="inferred from homology"/>
<accession>A0ABU0JAY5</accession>
<dbReference type="NCBIfam" id="TIGR03506">
    <property type="entry name" value="FlgEFG_subfam"/>
    <property type="match status" value="1"/>
</dbReference>
<reference evidence="8 9" key="1">
    <citation type="submission" date="2023-07" db="EMBL/GenBank/DDBJ databases">
        <title>Genomic Encyclopedia of Type Strains, Phase IV (KMG-IV): sequencing the most valuable type-strain genomes for metagenomic binning, comparative biology and taxonomic classification.</title>
        <authorList>
            <person name="Goeker M."/>
        </authorList>
    </citation>
    <scope>NUCLEOTIDE SEQUENCE [LARGE SCALE GENOMIC DNA]</scope>
    <source>
        <strain evidence="8 9">DSM 19619</strain>
    </source>
</reference>
<keyword evidence="8" id="KW-0282">Flagellum</keyword>
<dbReference type="InterPro" id="IPR053967">
    <property type="entry name" value="LlgE_F_G-like_D1"/>
</dbReference>
<dbReference type="InterPro" id="IPR010930">
    <property type="entry name" value="Flg_bb/hook_C_dom"/>
</dbReference>
<dbReference type="PROSITE" id="PS00588">
    <property type="entry name" value="FLAGELLA_BB_ROD"/>
    <property type="match status" value="1"/>
</dbReference>
<evidence type="ECO:0000259" key="5">
    <source>
        <dbReference type="Pfam" id="PF00460"/>
    </source>
</evidence>
<evidence type="ECO:0000313" key="8">
    <source>
        <dbReference type="EMBL" id="MDQ0471431.1"/>
    </source>
</evidence>
<dbReference type="PANTHER" id="PTHR30435:SF19">
    <property type="entry name" value="FLAGELLAR BASAL-BODY ROD PROTEIN FLGG"/>
    <property type="match status" value="1"/>
</dbReference>
<keyword evidence="8" id="KW-0966">Cell projection</keyword>
<comment type="similarity">
    <text evidence="2 4">Belongs to the flagella basal body rod proteins family.</text>
</comment>
<sequence length="251" mass="26842">MGNALLVVLSRQIALGRELDVVANNMANVNTHGFRRQAVQFGEYIMPVASTDAFQGADRRVSFVQDRSSYRDFAAGAMQQTGNPLDIAIQGDAFFAVQAPDGSERYTRNGAFQIDSTGRVVTGEGMPVLSDAGPIVLDTQDPTFTIARDGTISTKDGDRGHIRLVSFDAPQALHAEGSGLFRADPSQAAQPLTPATTNVVQGSVEGSNVKPVLEMSRLIEINRAYSSLSGIIQTNADLRKTAIERLADLSS</sequence>
<name>A0ABU0JAY5_9HYPH</name>
<gene>
    <name evidence="8" type="ORF">QO011_004456</name>
</gene>
<dbReference type="InterPro" id="IPR020013">
    <property type="entry name" value="Flagellar_FlgE/F/G"/>
</dbReference>
<dbReference type="Proteomes" id="UP001242480">
    <property type="component" value="Unassembled WGS sequence"/>
</dbReference>
<dbReference type="InterPro" id="IPR019776">
    <property type="entry name" value="Flagellar_basal_body_rod_CS"/>
</dbReference>
<feature type="domain" description="Flagellar basal-body/hook protein C-terminal" evidence="6">
    <location>
        <begin position="201"/>
        <end position="243"/>
    </location>
</feature>
<feature type="domain" description="Flagellar basal body rod protein N-terminal" evidence="5">
    <location>
        <begin position="6"/>
        <end position="35"/>
    </location>
</feature>
<comment type="subcellular location">
    <subcellularLocation>
        <location evidence="1 4">Bacterial flagellum basal body</location>
    </subcellularLocation>
</comment>
<dbReference type="SUPFAM" id="SSF117143">
    <property type="entry name" value="Flagellar hook protein flgE"/>
    <property type="match status" value="1"/>
</dbReference>